<reference evidence="1 2" key="1">
    <citation type="journal article" date="2016" name="Nat. Commun.">
        <title>Thousands of microbial genomes shed light on interconnected biogeochemical processes in an aquifer system.</title>
        <authorList>
            <person name="Anantharaman K."/>
            <person name="Brown C.T."/>
            <person name="Hug L.A."/>
            <person name="Sharon I."/>
            <person name="Castelle C.J."/>
            <person name="Probst A.J."/>
            <person name="Thomas B.C."/>
            <person name="Singh A."/>
            <person name="Wilkins M.J."/>
            <person name="Karaoz U."/>
            <person name="Brodie E.L."/>
            <person name="Williams K.H."/>
            <person name="Hubbard S.S."/>
            <person name="Banfield J.F."/>
        </authorList>
    </citation>
    <scope>NUCLEOTIDE SEQUENCE [LARGE SCALE GENOMIC DNA]</scope>
</reference>
<dbReference type="Proteomes" id="UP000179270">
    <property type="component" value="Unassembled WGS sequence"/>
</dbReference>
<proteinExistence type="predicted"/>
<accession>A0A1F7I7L6</accession>
<dbReference type="STRING" id="1802055.A3A74_05320"/>
<dbReference type="EMBL" id="MGAF01000052">
    <property type="protein sequence ID" value="OGK39361.1"/>
    <property type="molecule type" value="Genomic_DNA"/>
</dbReference>
<evidence type="ECO:0008006" key="3">
    <source>
        <dbReference type="Google" id="ProtNLM"/>
    </source>
</evidence>
<name>A0A1F7I7L6_9BACT</name>
<protein>
    <recommendedName>
        <fullName evidence="3">Aspartyl protease</fullName>
    </recommendedName>
</protein>
<dbReference type="AlphaFoldDB" id="A0A1F7I7L6"/>
<sequence>MEAFFDRNGRPKIRLKIKGRKQIEIVESVIDTGFDGFLSLPISIAVTLGLELAGIQKVEYADGRTSKELVFTIEVNFDGNWKKVYTTLTESYEALAGTALLNEYEVRLNFKTQKITFLK</sequence>
<organism evidence="1 2">
    <name type="scientific">Candidatus Roizmanbacteria bacterium RIFCSPLOWO2_01_FULL_35_13</name>
    <dbReference type="NCBI Taxonomy" id="1802055"/>
    <lineage>
        <taxon>Bacteria</taxon>
        <taxon>Candidatus Roizmaniibacteriota</taxon>
    </lineage>
</organism>
<evidence type="ECO:0000313" key="2">
    <source>
        <dbReference type="Proteomes" id="UP000179270"/>
    </source>
</evidence>
<comment type="caution">
    <text evidence="1">The sequence shown here is derived from an EMBL/GenBank/DDBJ whole genome shotgun (WGS) entry which is preliminary data.</text>
</comment>
<gene>
    <name evidence="1" type="ORF">A3A74_05320</name>
</gene>
<evidence type="ECO:0000313" key="1">
    <source>
        <dbReference type="EMBL" id="OGK39361.1"/>
    </source>
</evidence>